<dbReference type="EMBL" id="FTNT01000005">
    <property type="protein sequence ID" value="SIR99988.1"/>
    <property type="molecule type" value="Genomic_DNA"/>
</dbReference>
<name>A0A1N7FHT6_9NOCA</name>
<gene>
    <name evidence="2" type="ORF">SAMN05445060_2089</name>
</gene>
<keyword evidence="3" id="KW-1185">Reference proteome</keyword>
<accession>A0A1N7FHT6</accession>
<protein>
    <submittedName>
        <fullName evidence="2">CHAT domain-containing protein</fullName>
    </submittedName>
</protein>
<sequence>MSVARDNKFYYLEKDALSRYAQLLASVQAPKRDIFRARASELFLQLGEFCQQHRDREMAAIALTNGALCLLEMSTPSRDQLHHARKLCNQTISMRRKNSADYAYSAFNLALAERRMASYLRDSEKTLAYSRARLYLKRAMRVFKKLDSIPVGLKATYHQNVLELLLDWFSFEVVRARHTKYESCVPSSDTNPEDWGIPTAEYARLARANPIVFGYADEPEWLPSEPAVVSSAIDAVPDFSTDMEAAEAYLGASTLKHDTLELALFKLRSAITACGGPPAPPIRALDSIWDSGQKEVFFNAVTPLISWEDLAVALSDEDILRLCRRIYQCLVFFRAMWSEDDIQSVLRSDQLSFRFAACQLARLEAWKDAYLMLEASRGLKSSKTIANDPTLFDSFSDEISWVHVTHSPQSSYAIVRQNDRFSGACFPKLSGKDLTGELMSFALGGLLVAGSADRAAARSSAQRIESMLTELSAWICKNTTDVVALIPGGYYQGFPLWAVGDLGTRLLEGTKRITTVPSRSVAYELENRRPSSKRLLRTIAIEAAYDVAGIPPLNWSKHEPALVKKSVPETWEVVTHDATAGSITESLRTATILHFTGHSKSSFDPLQSSLFTHGQPVSVMQILSIEACAALAYFGSCESGLARNDDEMLSIQTASYYAGVCATIGTTWAISDPVGFGFAAAFYESLSTKGFGSSDEFGIDDAYESYVRALAWLRETSIGRANETFNKYGAPTLAGSADVKAFDFYDWAAFGFMGVRLDTA</sequence>
<feature type="domain" description="CHAT" evidence="1">
    <location>
        <begin position="460"/>
        <end position="754"/>
    </location>
</feature>
<evidence type="ECO:0000259" key="1">
    <source>
        <dbReference type="Pfam" id="PF12770"/>
    </source>
</evidence>
<dbReference type="InterPro" id="IPR024983">
    <property type="entry name" value="CHAT_dom"/>
</dbReference>
<evidence type="ECO:0000313" key="2">
    <source>
        <dbReference type="EMBL" id="SIR99988.1"/>
    </source>
</evidence>
<dbReference type="STRING" id="1344003.SAMN05445060_2089"/>
<organism evidence="2 3">
    <name type="scientific">Williamsia sterculiae</name>
    <dbReference type="NCBI Taxonomy" id="1344003"/>
    <lineage>
        <taxon>Bacteria</taxon>
        <taxon>Bacillati</taxon>
        <taxon>Actinomycetota</taxon>
        <taxon>Actinomycetes</taxon>
        <taxon>Mycobacteriales</taxon>
        <taxon>Nocardiaceae</taxon>
        <taxon>Williamsia</taxon>
    </lineage>
</organism>
<evidence type="ECO:0000313" key="3">
    <source>
        <dbReference type="Proteomes" id="UP000186218"/>
    </source>
</evidence>
<proteinExistence type="predicted"/>
<dbReference type="Proteomes" id="UP000186218">
    <property type="component" value="Unassembled WGS sequence"/>
</dbReference>
<reference evidence="2 3" key="1">
    <citation type="submission" date="2017-01" db="EMBL/GenBank/DDBJ databases">
        <authorList>
            <person name="Mah S.A."/>
            <person name="Swanson W.J."/>
            <person name="Moy G.W."/>
            <person name="Vacquier V.D."/>
        </authorList>
    </citation>
    <scope>NUCLEOTIDE SEQUENCE [LARGE SCALE GENOMIC DNA]</scope>
    <source>
        <strain evidence="2 3">CPCC 203464</strain>
    </source>
</reference>
<dbReference type="AlphaFoldDB" id="A0A1N7FHT6"/>
<dbReference type="Pfam" id="PF12770">
    <property type="entry name" value="CHAT"/>
    <property type="match status" value="1"/>
</dbReference>